<dbReference type="Proteomes" id="UP001302126">
    <property type="component" value="Unassembled WGS sequence"/>
</dbReference>
<keyword evidence="4" id="KW-1185">Reference proteome</keyword>
<organism evidence="3 4">
    <name type="scientific">Podospora australis</name>
    <dbReference type="NCBI Taxonomy" id="1536484"/>
    <lineage>
        <taxon>Eukaryota</taxon>
        <taxon>Fungi</taxon>
        <taxon>Dikarya</taxon>
        <taxon>Ascomycota</taxon>
        <taxon>Pezizomycotina</taxon>
        <taxon>Sordariomycetes</taxon>
        <taxon>Sordariomycetidae</taxon>
        <taxon>Sordariales</taxon>
        <taxon>Podosporaceae</taxon>
        <taxon>Podospora</taxon>
    </lineage>
</organism>
<evidence type="ECO:0000256" key="2">
    <source>
        <dbReference type="SAM" id="SignalP"/>
    </source>
</evidence>
<feature type="compositionally biased region" description="Basic and acidic residues" evidence="1">
    <location>
        <begin position="98"/>
        <end position="114"/>
    </location>
</feature>
<feature type="signal peptide" evidence="2">
    <location>
        <begin position="1"/>
        <end position="22"/>
    </location>
</feature>
<name>A0AAN6X1V6_9PEZI</name>
<evidence type="ECO:0000313" key="3">
    <source>
        <dbReference type="EMBL" id="KAK4191788.1"/>
    </source>
</evidence>
<evidence type="ECO:0000256" key="1">
    <source>
        <dbReference type="SAM" id="MobiDB-lite"/>
    </source>
</evidence>
<reference evidence="3" key="2">
    <citation type="submission" date="2023-05" db="EMBL/GenBank/DDBJ databases">
        <authorList>
            <consortium name="Lawrence Berkeley National Laboratory"/>
            <person name="Steindorff A."/>
            <person name="Hensen N."/>
            <person name="Bonometti L."/>
            <person name="Westerberg I."/>
            <person name="Brannstrom I.O."/>
            <person name="Guillou S."/>
            <person name="Cros-Aarteil S."/>
            <person name="Calhoun S."/>
            <person name="Haridas S."/>
            <person name="Kuo A."/>
            <person name="Mondo S."/>
            <person name="Pangilinan J."/>
            <person name="Riley R."/>
            <person name="Labutti K."/>
            <person name="Andreopoulos B."/>
            <person name="Lipzen A."/>
            <person name="Chen C."/>
            <person name="Yanf M."/>
            <person name="Daum C."/>
            <person name="Ng V."/>
            <person name="Clum A."/>
            <person name="Ohm R."/>
            <person name="Martin F."/>
            <person name="Silar P."/>
            <person name="Natvig D."/>
            <person name="Lalanne C."/>
            <person name="Gautier V."/>
            <person name="Ament-Velasquez S.L."/>
            <person name="Kruys A."/>
            <person name="Hutchinson M.I."/>
            <person name="Powell A.J."/>
            <person name="Barry K."/>
            <person name="Miller A.N."/>
            <person name="Grigoriev I.V."/>
            <person name="Debuchy R."/>
            <person name="Gladieux P."/>
            <person name="Thoren M.H."/>
            <person name="Johannesson H."/>
        </authorList>
    </citation>
    <scope>NUCLEOTIDE SEQUENCE</scope>
    <source>
        <strain evidence="3">PSN309</strain>
    </source>
</reference>
<sequence>MYLLLVLVYILVNGGGDDGVLAAPVGVSWARSGRARHDDGQDWRPEPVIAPAEIPYGTRPYRADEVIVPFGPGFGRKDLGPWKPWEPKAQYDNQNPKPESRLLIDHPSQEGEDGIKSRLWRPEEIMPVQPKQKIYLQAAAADSATNTVIIQALPPTAIATVTVTIPPSATATAAGPITTTMVITIPSAGVAAPTAGGGGGGGGANGSAIAAPASTLTLTAFNITSPSPSTAIPLAPVPPPPAAPVDSTVTVVAAPSTLTLTPWVLTLTTPVPAVNVPTATVIPIVAASSVQGETVTLVDTATFVTTDAANGAVVTSLAQVTSLVVIPDKVTETSAQAVVPTLTVTATPVPAVAATTIITAAPFASAGRASDGALIVSDAAGVVSTLEGAWTTISTSGGQWTSTLTVTGEFGA</sequence>
<accession>A0AAN6X1V6</accession>
<protein>
    <submittedName>
        <fullName evidence="3">Uncharacterized protein</fullName>
    </submittedName>
</protein>
<evidence type="ECO:0000313" key="4">
    <source>
        <dbReference type="Proteomes" id="UP001302126"/>
    </source>
</evidence>
<keyword evidence="2" id="KW-0732">Signal</keyword>
<proteinExistence type="predicted"/>
<feature type="region of interest" description="Disordered" evidence="1">
    <location>
        <begin position="79"/>
        <end position="114"/>
    </location>
</feature>
<gene>
    <name evidence="3" type="ORF">QBC35DRAFT_447983</name>
</gene>
<dbReference type="AlphaFoldDB" id="A0AAN6X1V6"/>
<reference evidence="3" key="1">
    <citation type="journal article" date="2023" name="Mol. Phylogenet. Evol.">
        <title>Genome-scale phylogeny and comparative genomics of the fungal order Sordariales.</title>
        <authorList>
            <person name="Hensen N."/>
            <person name="Bonometti L."/>
            <person name="Westerberg I."/>
            <person name="Brannstrom I.O."/>
            <person name="Guillou S."/>
            <person name="Cros-Aarteil S."/>
            <person name="Calhoun S."/>
            <person name="Haridas S."/>
            <person name="Kuo A."/>
            <person name="Mondo S."/>
            <person name="Pangilinan J."/>
            <person name="Riley R."/>
            <person name="LaButti K."/>
            <person name="Andreopoulos B."/>
            <person name="Lipzen A."/>
            <person name="Chen C."/>
            <person name="Yan M."/>
            <person name="Daum C."/>
            <person name="Ng V."/>
            <person name="Clum A."/>
            <person name="Steindorff A."/>
            <person name="Ohm R.A."/>
            <person name="Martin F."/>
            <person name="Silar P."/>
            <person name="Natvig D.O."/>
            <person name="Lalanne C."/>
            <person name="Gautier V."/>
            <person name="Ament-Velasquez S.L."/>
            <person name="Kruys A."/>
            <person name="Hutchinson M.I."/>
            <person name="Powell A.J."/>
            <person name="Barry K."/>
            <person name="Miller A.N."/>
            <person name="Grigoriev I.V."/>
            <person name="Debuchy R."/>
            <person name="Gladieux P."/>
            <person name="Hiltunen Thoren M."/>
            <person name="Johannesson H."/>
        </authorList>
    </citation>
    <scope>NUCLEOTIDE SEQUENCE</scope>
    <source>
        <strain evidence="3">PSN309</strain>
    </source>
</reference>
<comment type="caution">
    <text evidence="3">The sequence shown here is derived from an EMBL/GenBank/DDBJ whole genome shotgun (WGS) entry which is preliminary data.</text>
</comment>
<dbReference type="EMBL" id="MU864357">
    <property type="protein sequence ID" value="KAK4191788.1"/>
    <property type="molecule type" value="Genomic_DNA"/>
</dbReference>
<feature type="chain" id="PRO_5042956320" evidence="2">
    <location>
        <begin position="23"/>
        <end position="412"/>
    </location>
</feature>